<evidence type="ECO:0000256" key="3">
    <source>
        <dbReference type="ARBA" id="ARBA00012206"/>
    </source>
</evidence>
<evidence type="ECO:0000256" key="8">
    <source>
        <dbReference type="ARBA" id="ARBA00023315"/>
    </source>
</evidence>
<evidence type="ECO:0000256" key="10">
    <source>
        <dbReference type="PIRNR" id="PIRNR010130"/>
    </source>
</evidence>
<dbReference type="GO" id="GO:0016747">
    <property type="term" value="F:acyltransferase activity, transferring groups other than amino-acyl groups"/>
    <property type="evidence" value="ECO:0007669"/>
    <property type="project" value="InterPro"/>
</dbReference>
<evidence type="ECO:0000256" key="2">
    <source>
        <dbReference type="ARBA" id="ARBA00007342"/>
    </source>
</evidence>
<dbReference type="PANTHER" id="PTHR39453">
    <property type="entry name" value="PHOSPHATE PROPANOYLTRANSFERASE"/>
    <property type="match status" value="1"/>
</dbReference>
<dbReference type="AlphaFoldDB" id="A0A0S6UF53"/>
<dbReference type="GO" id="GO:0051144">
    <property type="term" value="P:1,2-propanediol catabolic process"/>
    <property type="evidence" value="ECO:0007669"/>
    <property type="project" value="UniProtKB-UniPathway"/>
</dbReference>
<name>A0A0S6UF53_NEOTH</name>
<dbReference type="Pfam" id="PF06130">
    <property type="entry name" value="PTAC"/>
    <property type="match status" value="1"/>
</dbReference>
<comment type="cofactor">
    <cofactor evidence="1">
        <name>Zn(2+)</name>
        <dbReference type="ChEBI" id="CHEBI:29105"/>
    </cofactor>
</comment>
<dbReference type="EMBL" id="DF238840">
    <property type="protein sequence ID" value="GAF26584.1"/>
    <property type="molecule type" value="Genomic_DNA"/>
</dbReference>
<evidence type="ECO:0000313" key="11">
    <source>
        <dbReference type="EMBL" id="GAF26584.1"/>
    </source>
</evidence>
<dbReference type="Proteomes" id="UP000063718">
    <property type="component" value="Unassembled WGS sequence"/>
</dbReference>
<evidence type="ECO:0000256" key="7">
    <source>
        <dbReference type="ARBA" id="ARBA00022833"/>
    </source>
</evidence>
<evidence type="ECO:0000256" key="1">
    <source>
        <dbReference type="ARBA" id="ARBA00001947"/>
    </source>
</evidence>
<organism evidence="11">
    <name type="scientific">Moorella thermoacetica Y72</name>
    <dbReference type="NCBI Taxonomy" id="1325331"/>
    <lineage>
        <taxon>Bacteria</taxon>
        <taxon>Bacillati</taxon>
        <taxon>Bacillota</taxon>
        <taxon>Clostridia</taxon>
        <taxon>Neomoorellales</taxon>
        <taxon>Neomoorellaceae</taxon>
        <taxon>Neomoorella</taxon>
    </lineage>
</organism>
<proteinExistence type="inferred from homology"/>
<dbReference type="PIRSF" id="PIRSF010130">
    <property type="entry name" value="PduL"/>
    <property type="match status" value="1"/>
</dbReference>
<keyword evidence="7" id="KW-0862">Zinc</keyword>
<evidence type="ECO:0000256" key="6">
    <source>
        <dbReference type="ARBA" id="ARBA00022723"/>
    </source>
</evidence>
<dbReference type="GO" id="GO:0046872">
    <property type="term" value="F:metal ion binding"/>
    <property type="evidence" value="ECO:0007669"/>
    <property type="project" value="UniProtKB-KW"/>
</dbReference>
<accession>A0A0S6UF53</accession>
<dbReference type="UniPathway" id="UPA00621"/>
<sequence>MMTFRDEDFLPVEVPVGVSNRHIHLCRQDLDTLFGPGYELTVYRQLSQPGEYAARETVTIVGPRGVLEGVRVLGPVRSYSQVEIAMTDGFRLGLKPPVRESGDLEGTPGIAVVGPSGALTLPRGVILAARHIHMEAERAASLNLHDDQRVQVLVPGMRGMIFNNVIVRVSPNFRLELHLDTDEANAALLANGDKVKILRP</sequence>
<evidence type="ECO:0000256" key="5">
    <source>
        <dbReference type="ARBA" id="ARBA00022679"/>
    </source>
</evidence>
<dbReference type="InterPro" id="IPR008300">
    <property type="entry name" value="PTAC"/>
</dbReference>
<comment type="similarity">
    <text evidence="2 10">Belongs to the PduL family.</text>
</comment>
<evidence type="ECO:0000256" key="9">
    <source>
        <dbReference type="ARBA" id="ARBA00047589"/>
    </source>
</evidence>
<keyword evidence="8 10" id="KW-0012">Acyltransferase</keyword>
<protein>
    <recommendedName>
        <fullName evidence="4 10">Phosphate propanoyltransferase</fullName>
        <ecNumber evidence="3 10">2.3.1.222</ecNumber>
    </recommendedName>
</protein>
<dbReference type="PANTHER" id="PTHR39453:SF1">
    <property type="entry name" value="PHOSPHATE PROPANOYLTRANSFERASE"/>
    <property type="match status" value="1"/>
</dbReference>
<comment type="pathway">
    <text evidence="10">Polyol metabolism; 1,2-propanediol degradation.</text>
</comment>
<reference evidence="11" key="1">
    <citation type="journal article" date="2014" name="Gene">
        <title>Genome-guided analysis of transformation efficiency and carbon dioxide assimilation by Moorella thermoacetica Y72.</title>
        <authorList>
            <person name="Tsukahara K."/>
            <person name="Kita A."/>
            <person name="Nakashimada Y."/>
            <person name="Hoshino T."/>
            <person name="Murakami K."/>
        </authorList>
    </citation>
    <scope>NUCLEOTIDE SEQUENCE [LARGE SCALE GENOMIC DNA]</scope>
    <source>
        <strain evidence="11">Y72</strain>
    </source>
</reference>
<keyword evidence="6" id="KW-0479">Metal-binding</keyword>
<dbReference type="NCBIfam" id="NF011652">
    <property type="entry name" value="PRK15070.1"/>
    <property type="match status" value="1"/>
</dbReference>
<comment type="catalytic activity">
    <reaction evidence="9 10">
        <text>propanoyl-CoA + phosphate = propanoyl phosphate + CoA</text>
        <dbReference type="Rhea" id="RHEA:28046"/>
        <dbReference type="ChEBI" id="CHEBI:43474"/>
        <dbReference type="ChEBI" id="CHEBI:57287"/>
        <dbReference type="ChEBI" id="CHEBI:57392"/>
        <dbReference type="ChEBI" id="CHEBI:58933"/>
        <dbReference type="EC" id="2.3.1.222"/>
    </reaction>
</comment>
<dbReference type="EC" id="2.3.1.222" evidence="3 10"/>
<evidence type="ECO:0000256" key="4">
    <source>
        <dbReference type="ARBA" id="ARBA00020837"/>
    </source>
</evidence>
<keyword evidence="5 10" id="KW-0808">Transferase</keyword>
<gene>
    <name evidence="11" type="ORF">MTY_1924</name>
</gene>
<comment type="function">
    <text evidence="10">Involved in 1,2-propanediol (1,2-PD) degradation by catalyzing the conversion of propanoyl-CoA to propanoyl-phosphate.</text>
</comment>